<evidence type="ECO:0000256" key="6">
    <source>
        <dbReference type="ARBA" id="ARBA00022553"/>
    </source>
</evidence>
<evidence type="ECO:0000256" key="7">
    <source>
        <dbReference type="ARBA" id="ARBA00022679"/>
    </source>
</evidence>
<dbReference type="RefSeq" id="WP_073301997.1">
    <property type="nucleotide sequence ID" value="NZ_FRAW01000002.1"/>
</dbReference>
<keyword evidence="8" id="KW-0547">Nucleotide-binding</keyword>
<dbReference type="InterPro" id="IPR050736">
    <property type="entry name" value="Sensor_HK_Regulatory"/>
</dbReference>
<dbReference type="PANTHER" id="PTHR43711:SF1">
    <property type="entry name" value="HISTIDINE KINASE 1"/>
    <property type="match status" value="1"/>
</dbReference>
<dbReference type="AlphaFoldDB" id="A0A1M6QBE1"/>
<keyword evidence="14" id="KW-0812">Transmembrane</keyword>
<dbReference type="PROSITE" id="PS50109">
    <property type="entry name" value="HIS_KIN"/>
    <property type="match status" value="1"/>
</dbReference>
<keyword evidence="12 14" id="KW-0472">Membrane</keyword>
<dbReference type="Gene3D" id="3.30.565.10">
    <property type="entry name" value="Histidine kinase-like ATPase, C-terminal domain"/>
    <property type="match status" value="1"/>
</dbReference>
<comment type="subcellular location">
    <subcellularLocation>
        <location evidence="2">Cell membrane</location>
    </subcellularLocation>
    <subcellularLocation>
        <location evidence="3">Membrane raft</location>
        <topology evidence="3">Multi-pass membrane protein</topology>
    </subcellularLocation>
</comment>
<keyword evidence="9 16" id="KW-0418">Kinase</keyword>
<evidence type="ECO:0000313" key="17">
    <source>
        <dbReference type="Proteomes" id="UP000184275"/>
    </source>
</evidence>
<keyword evidence="5" id="KW-1003">Cell membrane</keyword>
<reference evidence="17" key="1">
    <citation type="submission" date="2016-11" db="EMBL/GenBank/DDBJ databases">
        <authorList>
            <person name="Varghese N."/>
            <person name="Submissions S."/>
        </authorList>
    </citation>
    <scope>NUCLEOTIDE SEQUENCE [LARGE SCALE GENOMIC DNA]</scope>
    <source>
        <strain evidence="17">UWOS</strain>
    </source>
</reference>
<comment type="catalytic activity">
    <reaction evidence="1">
        <text>ATP + protein L-histidine = ADP + protein N-phospho-L-histidine.</text>
        <dbReference type="EC" id="2.7.13.3"/>
    </reaction>
</comment>
<evidence type="ECO:0000256" key="4">
    <source>
        <dbReference type="ARBA" id="ARBA00012438"/>
    </source>
</evidence>
<proteinExistence type="predicted"/>
<evidence type="ECO:0000313" key="16">
    <source>
        <dbReference type="EMBL" id="SHK17589.1"/>
    </source>
</evidence>
<dbReference type="InterPro" id="IPR003661">
    <property type="entry name" value="HisK_dim/P_dom"/>
</dbReference>
<feature type="transmembrane region" description="Helical" evidence="14">
    <location>
        <begin position="9"/>
        <end position="30"/>
    </location>
</feature>
<dbReference type="SUPFAM" id="SSF47384">
    <property type="entry name" value="Homodimeric domain of signal transducing histidine kinase"/>
    <property type="match status" value="1"/>
</dbReference>
<keyword evidence="14" id="KW-1133">Transmembrane helix</keyword>
<keyword evidence="10" id="KW-0067">ATP-binding</keyword>
<protein>
    <recommendedName>
        <fullName evidence="4">histidine kinase</fullName>
        <ecNumber evidence="4">2.7.13.3</ecNumber>
    </recommendedName>
</protein>
<dbReference type="InterPro" id="IPR005467">
    <property type="entry name" value="His_kinase_dom"/>
</dbReference>
<dbReference type="Gene3D" id="1.10.287.130">
    <property type="match status" value="1"/>
</dbReference>
<feature type="region of interest" description="Disordered" evidence="13">
    <location>
        <begin position="661"/>
        <end position="681"/>
    </location>
</feature>
<dbReference type="PRINTS" id="PR00344">
    <property type="entry name" value="BCTRLSENSOR"/>
</dbReference>
<keyword evidence="6" id="KW-0597">Phosphoprotein</keyword>
<evidence type="ECO:0000256" key="14">
    <source>
        <dbReference type="SAM" id="Phobius"/>
    </source>
</evidence>
<dbReference type="CDD" id="cd00082">
    <property type="entry name" value="HisKA"/>
    <property type="match status" value="1"/>
</dbReference>
<evidence type="ECO:0000256" key="5">
    <source>
        <dbReference type="ARBA" id="ARBA00022475"/>
    </source>
</evidence>
<dbReference type="GO" id="GO:0045121">
    <property type="term" value="C:membrane raft"/>
    <property type="evidence" value="ECO:0007669"/>
    <property type="project" value="UniProtKB-SubCell"/>
</dbReference>
<dbReference type="GO" id="GO:0005524">
    <property type="term" value="F:ATP binding"/>
    <property type="evidence" value="ECO:0007669"/>
    <property type="project" value="UniProtKB-KW"/>
</dbReference>
<dbReference type="SMART" id="SM00388">
    <property type="entry name" value="HisKA"/>
    <property type="match status" value="1"/>
</dbReference>
<dbReference type="PANTHER" id="PTHR43711">
    <property type="entry name" value="TWO-COMPONENT HISTIDINE KINASE"/>
    <property type="match status" value="1"/>
</dbReference>
<dbReference type="Proteomes" id="UP000184275">
    <property type="component" value="Unassembled WGS sequence"/>
</dbReference>
<dbReference type="InterPro" id="IPR003594">
    <property type="entry name" value="HATPase_dom"/>
</dbReference>
<evidence type="ECO:0000256" key="8">
    <source>
        <dbReference type="ARBA" id="ARBA00022741"/>
    </source>
</evidence>
<evidence type="ECO:0000256" key="11">
    <source>
        <dbReference type="ARBA" id="ARBA00023012"/>
    </source>
</evidence>
<evidence type="ECO:0000259" key="15">
    <source>
        <dbReference type="PROSITE" id="PS50109"/>
    </source>
</evidence>
<organism evidence="16 17">
    <name type="scientific">Fibrobacter intestinalis</name>
    <dbReference type="NCBI Taxonomy" id="28122"/>
    <lineage>
        <taxon>Bacteria</taxon>
        <taxon>Pseudomonadati</taxon>
        <taxon>Fibrobacterota</taxon>
        <taxon>Fibrobacteria</taxon>
        <taxon>Fibrobacterales</taxon>
        <taxon>Fibrobacteraceae</taxon>
        <taxon>Fibrobacter</taxon>
    </lineage>
</organism>
<sequence>MNLPKNNRIFIVLFFCGIIIPTAILAFLSFRNVQSELLLTEKNFENAQNTFLKQTVQIVQNEQKEVLKETKNASQFLYEQPQKLLEFGNAASFKKVQGVKAIFLFNENRLVFPSISFHSKTTEAIPTTIPGNIEKELLRGEISGRGPDKIAYARSAVLMRAPLISRQDNILNLLGLLRLHYKQKDFDASLQIIDILEQYPHANGYLLTDLHESLHLLKFEIFVEQKKHQQAENYCLQLFSQFLEGRSLQNISKAKYFFDNALSRILSFEDLSQKKRDAFWNLRENLNRQLEHAEIFTLHKEFLQKFSEEQFPAKDGIFYKQDADQLFFRMAYPWLSGDQVVIGMLDRDAYRKRICEKLSEVSREWKNISYAITDSRDSTIFGQPLDSLTVISKQILLGEGLGWTLTLYNRNSQEIYSEAQHKIFLLSGLVAFSLLTVLLGSFFILKSISQERKLISMKTNFLSSVSHELKTPLTSIKMFAEMISNGRVQKIEKCQEYSRFIGKESTRLENLIAAILNYTRMESGKQVFHWEKLDLSACVEKVYESILDIADNRGITLTKELAPGAFVMGDFASLYSMAQSLIENAIKYTNPPGKVHIQTRMENEKILFSVMDTGIGIASSEQKNIFNDFYRVGDEMTRSTKGSGLGLAIVKRVAEAHKASVSVQSHPGKGSTFTVKLKKAD</sequence>
<dbReference type="SMART" id="SM00387">
    <property type="entry name" value="HATPase_c"/>
    <property type="match status" value="1"/>
</dbReference>
<name>A0A1M6QBE1_9BACT</name>
<dbReference type="InterPro" id="IPR004358">
    <property type="entry name" value="Sig_transdc_His_kin-like_C"/>
</dbReference>
<dbReference type="Pfam" id="PF00512">
    <property type="entry name" value="HisKA"/>
    <property type="match status" value="1"/>
</dbReference>
<dbReference type="SUPFAM" id="SSF55874">
    <property type="entry name" value="ATPase domain of HSP90 chaperone/DNA topoisomerase II/histidine kinase"/>
    <property type="match status" value="1"/>
</dbReference>
<evidence type="ECO:0000256" key="3">
    <source>
        <dbReference type="ARBA" id="ARBA00004314"/>
    </source>
</evidence>
<gene>
    <name evidence="16" type="ORF">SAMN05720469_10232</name>
</gene>
<evidence type="ECO:0000256" key="12">
    <source>
        <dbReference type="ARBA" id="ARBA00023136"/>
    </source>
</evidence>
<dbReference type="EMBL" id="FRAW01000002">
    <property type="protein sequence ID" value="SHK17589.1"/>
    <property type="molecule type" value="Genomic_DNA"/>
</dbReference>
<keyword evidence="17" id="KW-1185">Reference proteome</keyword>
<feature type="domain" description="Histidine kinase" evidence="15">
    <location>
        <begin position="464"/>
        <end position="681"/>
    </location>
</feature>
<dbReference type="InterPro" id="IPR036097">
    <property type="entry name" value="HisK_dim/P_sf"/>
</dbReference>
<evidence type="ECO:0000256" key="1">
    <source>
        <dbReference type="ARBA" id="ARBA00000085"/>
    </source>
</evidence>
<evidence type="ECO:0000256" key="13">
    <source>
        <dbReference type="SAM" id="MobiDB-lite"/>
    </source>
</evidence>
<keyword evidence="11" id="KW-0902">Two-component regulatory system</keyword>
<feature type="transmembrane region" description="Helical" evidence="14">
    <location>
        <begin position="423"/>
        <end position="445"/>
    </location>
</feature>
<dbReference type="Pfam" id="PF02518">
    <property type="entry name" value="HATPase_c"/>
    <property type="match status" value="1"/>
</dbReference>
<keyword evidence="7" id="KW-0808">Transferase</keyword>
<evidence type="ECO:0000256" key="10">
    <source>
        <dbReference type="ARBA" id="ARBA00022840"/>
    </source>
</evidence>
<evidence type="ECO:0000256" key="2">
    <source>
        <dbReference type="ARBA" id="ARBA00004236"/>
    </source>
</evidence>
<dbReference type="EC" id="2.7.13.3" evidence="4"/>
<dbReference type="FunFam" id="1.10.287.130:FF:000001">
    <property type="entry name" value="Two-component sensor histidine kinase"/>
    <property type="match status" value="1"/>
</dbReference>
<evidence type="ECO:0000256" key="9">
    <source>
        <dbReference type="ARBA" id="ARBA00022777"/>
    </source>
</evidence>
<accession>A0A1M6QBE1</accession>
<dbReference type="FunFam" id="3.30.565.10:FF:000023">
    <property type="entry name" value="PAS domain-containing sensor histidine kinase"/>
    <property type="match status" value="1"/>
</dbReference>
<dbReference type="GO" id="GO:0005886">
    <property type="term" value="C:plasma membrane"/>
    <property type="evidence" value="ECO:0007669"/>
    <property type="project" value="UniProtKB-SubCell"/>
</dbReference>
<dbReference type="GO" id="GO:0000155">
    <property type="term" value="F:phosphorelay sensor kinase activity"/>
    <property type="evidence" value="ECO:0007669"/>
    <property type="project" value="InterPro"/>
</dbReference>
<dbReference type="InterPro" id="IPR036890">
    <property type="entry name" value="HATPase_C_sf"/>
</dbReference>